<dbReference type="Pfam" id="PF13411">
    <property type="entry name" value="MerR_1"/>
    <property type="match status" value="1"/>
</dbReference>
<evidence type="ECO:0000256" key="1">
    <source>
        <dbReference type="ARBA" id="ARBA00023125"/>
    </source>
</evidence>
<dbReference type="Gene3D" id="1.10.1660.10">
    <property type="match status" value="1"/>
</dbReference>
<dbReference type="Pfam" id="PF06445">
    <property type="entry name" value="GyrI-like"/>
    <property type="match status" value="1"/>
</dbReference>
<dbReference type="GO" id="GO:0003700">
    <property type="term" value="F:DNA-binding transcription factor activity"/>
    <property type="evidence" value="ECO:0007669"/>
    <property type="project" value="InterPro"/>
</dbReference>
<dbReference type="AlphaFoldDB" id="A0A2X1A300"/>
<dbReference type="RefSeq" id="WP_112118317.1">
    <property type="nucleotide sequence ID" value="NZ_JBNNTA010000001.1"/>
</dbReference>
<dbReference type="STRING" id="1421.A2J09_10185"/>
<evidence type="ECO:0000313" key="5">
    <source>
        <dbReference type="EMBL" id="SPU38307.1"/>
    </source>
</evidence>
<dbReference type="PANTHER" id="PTHR30204:SF96">
    <property type="entry name" value="CHROMOSOME-ANCHORING PROTEIN RACA"/>
    <property type="match status" value="1"/>
</dbReference>
<gene>
    <name evidence="5" type="primary">bmrR_2</name>
    <name evidence="5" type="ORF">NCTC7582_04263</name>
</gene>
<evidence type="ECO:0000256" key="2">
    <source>
        <dbReference type="SAM" id="Coils"/>
    </source>
</evidence>
<dbReference type="Gene3D" id="3.20.80.10">
    <property type="entry name" value="Regulatory factor, effector binding domain"/>
    <property type="match status" value="1"/>
</dbReference>
<dbReference type="InterPro" id="IPR011256">
    <property type="entry name" value="Reg_factor_effector_dom_sf"/>
</dbReference>
<dbReference type="InterPro" id="IPR000551">
    <property type="entry name" value="MerR-type_HTH_dom"/>
</dbReference>
<dbReference type="GO" id="GO:0003677">
    <property type="term" value="F:DNA binding"/>
    <property type="evidence" value="ECO:0007669"/>
    <property type="project" value="UniProtKB-KW"/>
</dbReference>
<feature type="domain" description="HTH merR-type" evidence="4">
    <location>
        <begin position="5"/>
        <end position="75"/>
    </location>
</feature>
<evidence type="ECO:0000313" key="6">
    <source>
        <dbReference type="Proteomes" id="UP000251431"/>
    </source>
</evidence>
<dbReference type="InterPro" id="IPR009061">
    <property type="entry name" value="DNA-bd_dom_put_sf"/>
</dbReference>
<protein>
    <submittedName>
        <fullName evidence="5">MerR family transcriptional regulator</fullName>
    </submittedName>
</protein>
<dbReference type="SUPFAM" id="SSF46955">
    <property type="entry name" value="Putative DNA-binding domain"/>
    <property type="match status" value="1"/>
</dbReference>
<reference evidence="5 6" key="1">
    <citation type="submission" date="2018-06" db="EMBL/GenBank/DDBJ databases">
        <authorList>
            <consortium name="Pathogen Informatics"/>
            <person name="Doyle S."/>
        </authorList>
    </citation>
    <scope>NUCLEOTIDE SEQUENCE [LARGE SCALE GENOMIC DNA]</scope>
    <source>
        <strain evidence="5 6">NCTC7582</strain>
    </source>
</reference>
<dbReference type="PANTHER" id="PTHR30204">
    <property type="entry name" value="REDOX-CYCLING DRUG-SENSING TRANSCRIPTIONAL ACTIVATOR SOXR"/>
    <property type="match status" value="1"/>
</dbReference>
<dbReference type="InterPro" id="IPR047057">
    <property type="entry name" value="MerR_fam"/>
</dbReference>
<keyword evidence="1" id="KW-0238">DNA-binding</keyword>
<accession>A0A2X1A300</accession>
<dbReference type="InterPro" id="IPR029442">
    <property type="entry name" value="GyrI-like"/>
</dbReference>
<organism evidence="5 6">
    <name type="scientific">Lysinibacillus capsici</name>
    <dbReference type="NCBI Taxonomy" id="2115968"/>
    <lineage>
        <taxon>Bacteria</taxon>
        <taxon>Bacillati</taxon>
        <taxon>Bacillota</taxon>
        <taxon>Bacilli</taxon>
        <taxon>Bacillales</taxon>
        <taxon>Bacillaceae</taxon>
        <taxon>Lysinibacillus</taxon>
    </lineage>
</organism>
<dbReference type="SUPFAM" id="SSF55136">
    <property type="entry name" value="Probable bacterial effector-binding domain"/>
    <property type="match status" value="1"/>
</dbReference>
<dbReference type="SMART" id="SM00422">
    <property type="entry name" value="HTH_MERR"/>
    <property type="match status" value="1"/>
</dbReference>
<sequence>MKEHYYTIGEVAKLSNLSVQTLRYYDQIDLFKPAYIDTFTNYRYYKGNQLFYLDIIKSLKYIGVTLDDIKKALRLTSEELLDFLAQQELRINEKISRLNEAKNTLLKTKKQLQEQIDIPVFGEIYVQIEEAMPVLQVTTTELTPTSSTSTYYATLIKIIEKEGSVLNSRYGCIYPLEPYKDVNDIIYDAIFTPLLTERTFSQLSPNIQQTIIPGGKYVCIAFIYDPDTYFSFYEKLRNHVLAQQELFESQVYELYMPATLTMEQEKKFIVELKIRQKQETQNSSEKVAAHSYNSQPELSN</sequence>
<feature type="coiled-coil region" evidence="2">
    <location>
        <begin position="84"/>
        <end position="118"/>
    </location>
</feature>
<dbReference type="CDD" id="cd01107">
    <property type="entry name" value="HTH_BmrR"/>
    <property type="match status" value="1"/>
</dbReference>
<dbReference type="Proteomes" id="UP000251431">
    <property type="component" value="Unassembled WGS sequence"/>
</dbReference>
<feature type="region of interest" description="Disordered" evidence="3">
    <location>
        <begin position="280"/>
        <end position="300"/>
    </location>
</feature>
<dbReference type="PROSITE" id="PS50937">
    <property type="entry name" value="HTH_MERR_2"/>
    <property type="match status" value="1"/>
</dbReference>
<keyword evidence="2" id="KW-0175">Coiled coil</keyword>
<name>A0A2X1A300_9BACI</name>
<evidence type="ECO:0000256" key="3">
    <source>
        <dbReference type="SAM" id="MobiDB-lite"/>
    </source>
</evidence>
<dbReference type="EMBL" id="UAQE01000004">
    <property type="protein sequence ID" value="SPU38307.1"/>
    <property type="molecule type" value="Genomic_DNA"/>
</dbReference>
<proteinExistence type="predicted"/>
<dbReference type="PROSITE" id="PS00552">
    <property type="entry name" value="HTH_MERR_1"/>
    <property type="match status" value="1"/>
</dbReference>
<evidence type="ECO:0000259" key="4">
    <source>
        <dbReference type="PROSITE" id="PS50937"/>
    </source>
</evidence>